<evidence type="ECO:0000313" key="1">
    <source>
        <dbReference type="EMBL" id="OBZ65628.1"/>
    </source>
</evidence>
<organism evidence="1 2">
    <name type="scientific">Grifola frondosa</name>
    <name type="common">Maitake</name>
    <name type="synonym">Polyporus frondosus</name>
    <dbReference type="NCBI Taxonomy" id="5627"/>
    <lineage>
        <taxon>Eukaryota</taxon>
        <taxon>Fungi</taxon>
        <taxon>Dikarya</taxon>
        <taxon>Basidiomycota</taxon>
        <taxon>Agaricomycotina</taxon>
        <taxon>Agaricomycetes</taxon>
        <taxon>Polyporales</taxon>
        <taxon>Grifolaceae</taxon>
        <taxon>Grifola</taxon>
    </lineage>
</organism>
<accession>A0A1C7LM71</accession>
<dbReference type="InterPro" id="IPR036812">
    <property type="entry name" value="NAD(P)_OxRdtase_dom_sf"/>
</dbReference>
<dbReference type="Proteomes" id="UP000092993">
    <property type="component" value="Unassembled WGS sequence"/>
</dbReference>
<name>A0A1C7LM71_GRIFR</name>
<proteinExistence type="predicted"/>
<dbReference type="STRING" id="5627.A0A1C7LM71"/>
<dbReference type="EMBL" id="LUGG01000043">
    <property type="protein sequence ID" value="OBZ65628.1"/>
    <property type="molecule type" value="Genomic_DNA"/>
</dbReference>
<dbReference type="Gene3D" id="3.20.20.100">
    <property type="entry name" value="NADP-dependent oxidoreductase domain"/>
    <property type="match status" value="1"/>
</dbReference>
<dbReference type="AlphaFoldDB" id="A0A1C7LM71"/>
<dbReference type="OrthoDB" id="202825at2759"/>
<keyword evidence="2" id="KW-1185">Reference proteome</keyword>
<evidence type="ECO:0000313" key="2">
    <source>
        <dbReference type="Proteomes" id="UP000092993"/>
    </source>
</evidence>
<comment type="caution">
    <text evidence="1">The sequence shown here is derived from an EMBL/GenBank/DDBJ whole genome shotgun (WGS) entry which is preliminary data.</text>
</comment>
<reference evidence="1 2" key="1">
    <citation type="submission" date="2016-03" db="EMBL/GenBank/DDBJ databases">
        <title>Whole genome sequencing of Grifola frondosa 9006-11.</title>
        <authorList>
            <person name="Min B."/>
            <person name="Park H."/>
            <person name="Kim J.-G."/>
            <person name="Cho H."/>
            <person name="Oh Y.-L."/>
            <person name="Kong W.-S."/>
            <person name="Choi I.-G."/>
        </authorList>
    </citation>
    <scope>NUCLEOTIDE SEQUENCE [LARGE SCALE GENOMIC DNA]</scope>
    <source>
        <strain evidence="1 2">9006-11</strain>
    </source>
</reference>
<gene>
    <name evidence="1" type="ORF">A0H81_14446</name>
</gene>
<protein>
    <submittedName>
        <fullName evidence="1">Uncharacterized protein</fullName>
    </submittedName>
</protein>
<dbReference type="SUPFAM" id="SSF51430">
    <property type="entry name" value="NAD(P)-linked oxidoreductase"/>
    <property type="match status" value="1"/>
</dbReference>
<sequence>MSQTSRQAVTSLHVQQVFKLSRTAVASYERQQVLDRQQCAVPRSPSTTLGSITMKQRNPAYDNEKEVGRGIRNSGVPRSEIFLTSKLWLNFGHASLQRPALMTSSFYVHEYTYTCTFSPHLRNTSLQTERGEAGVRLLDELIGCHILPSPDAATQSTHQPKPPRTMGHALDVDQIRIAGKESIEALQQDTNPFVVGP</sequence>